<keyword evidence="2" id="KW-0805">Transcription regulation</keyword>
<dbReference type="PANTHER" id="PTHR30419:SF29">
    <property type="entry name" value="LYSR-FAMILY TRANSCRIPTIONAL REGULATOR"/>
    <property type="match status" value="1"/>
</dbReference>
<dbReference type="Proteomes" id="UP000008461">
    <property type="component" value="Chromosome"/>
</dbReference>
<dbReference type="InterPro" id="IPR000847">
    <property type="entry name" value="LysR_HTH_N"/>
</dbReference>
<evidence type="ECO:0000313" key="6">
    <source>
        <dbReference type="EMBL" id="AEE54070.1"/>
    </source>
</evidence>
<keyword evidence="3" id="KW-0238">DNA-binding</keyword>
<sequence>MTLQQLEYVVALDNHRRFSAAAEECHVAQPSLSAALHKLEEELGVKLFDRSRQPIVPTELGKPFIQQARRVLRETDALRYLVSDHVESHSGEFRLGIIPTLAPYLLPLFLKDFSEKSPQIKLHIHERTTENLLALLKREQLDAVLLATPAEEDVFVKDCLFYEEFVAYAPHEASILEKRFLLTEDIDPHRLVLLEEGHCLRNQVVNLCALQKSQSGWSNIAYEAGSLETLRRLVENHSGITILPQLAVLDLDEDQMQYVRFFQAPAPVREISLLTHPHFAKRKLLAALKESIMANLPGFLREEKKVKRVLEIG</sequence>
<dbReference type="InterPro" id="IPR050950">
    <property type="entry name" value="HTH-type_LysR_regulators"/>
</dbReference>
<name>F4L652_HALH1</name>
<dbReference type="GO" id="GO:0005829">
    <property type="term" value="C:cytosol"/>
    <property type="evidence" value="ECO:0007669"/>
    <property type="project" value="TreeGrafter"/>
</dbReference>
<reference evidence="6 7" key="1">
    <citation type="journal article" date="2011" name="Stand. Genomic Sci.">
        <title>Complete genome sequence of Haliscomenobacter hydrossis type strain (O).</title>
        <authorList>
            <consortium name="US DOE Joint Genome Institute (JGI-PGF)"/>
            <person name="Daligault H."/>
            <person name="Lapidus A."/>
            <person name="Zeytun A."/>
            <person name="Nolan M."/>
            <person name="Lucas S."/>
            <person name="Del Rio T.G."/>
            <person name="Tice H."/>
            <person name="Cheng J.F."/>
            <person name="Tapia R."/>
            <person name="Han C."/>
            <person name="Goodwin L."/>
            <person name="Pitluck S."/>
            <person name="Liolios K."/>
            <person name="Pagani I."/>
            <person name="Ivanova N."/>
            <person name="Huntemann M."/>
            <person name="Mavromatis K."/>
            <person name="Mikhailova N."/>
            <person name="Pati A."/>
            <person name="Chen A."/>
            <person name="Palaniappan K."/>
            <person name="Land M."/>
            <person name="Hauser L."/>
            <person name="Brambilla E.M."/>
            <person name="Rohde M."/>
            <person name="Verbarg S."/>
            <person name="Goker M."/>
            <person name="Bristow J."/>
            <person name="Eisen J.A."/>
            <person name="Markowitz V."/>
            <person name="Hugenholtz P."/>
            <person name="Kyrpides N.C."/>
            <person name="Klenk H.P."/>
            <person name="Woyke T."/>
        </authorList>
    </citation>
    <scope>NUCLEOTIDE SEQUENCE [LARGE SCALE GENOMIC DNA]</scope>
    <source>
        <strain evidence="7">ATCC 27775 / DSM 1100 / LMG 10767 / O</strain>
    </source>
</reference>
<dbReference type="InterPro" id="IPR036388">
    <property type="entry name" value="WH-like_DNA-bd_sf"/>
</dbReference>
<dbReference type="SUPFAM" id="SSF46785">
    <property type="entry name" value="Winged helix' DNA-binding domain"/>
    <property type="match status" value="1"/>
</dbReference>
<evidence type="ECO:0000259" key="5">
    <source>
        <dbReference type="PROSITE" id="PS50931"/>
    </source>
</evidence>
<dbReference type="RefSeq" id="WP_013768591.1">
    <property type="nucleotide sequence ID" value="NC_015510.1"/>
</dbReference>
<evidence type="ECO:0000256" key="4">
    <source>
        <dbReference type="ARBA" id="ARBA00023163"/>
    </source>
</evidence>
<dbReference type="InterPro" id="IPR005119">
    <property type="entry name" value="LysR_subst-bd"/>
</dbReference>
<organism evidence="6 7">
    <name type="scientific">Haliscomenobacter hydrossis (strain ATCC 27775 / DSM 1100 / LMG 10767 / O)</name>
    <dbReference type="NCBI Taxonomy" id="760192"/>
    <lineage>
        <taxon>Bacteria</taxon>
        <taxon>Pseudomonadati</taxon>
        <taxon>Bacteroidota</taxon>
        <taxon>Saprospiria</taxon>
        <taxon>Saprospirales</taxon>
        <taxon>Haliscomenobacteraceae</taxon>
        <taxon>Haliscomenobacter</taxon>
    </lineage>
</organism>
<dbReference type="KEGG" id="hhy:Halhy_6250"/>
<gene>
    <name evidence="6" type="ordered locus">Halhy_6250</name>
</gene>
<evidence type="ECO:0000313" key="7">
    <source>
        <dbReference type="Proteomes" id="UP000008461"/>
    </source>
</evidence>
<dbReference type="eggNOG" id="COG0583">
    <property type="taxonomic scope" value="Bacteria"/>
</dbReference>
<keyword evidence="4" id="KW-0804">Transcription</keyword>
<evidence type="ECO:0000256" key="1">
    <source>
        <dbReference type="ARBA" id="ARBA00009437"/>
    </source>
</evidence>
<dbReference type="PANTHER" id="PTHR30419">
    <property type="entry name" value="HTH-TYPE TRANSCRIPTIONAL REGULATOR YBHD"/>
    <property type="match status" value="1"/>
</dbReference>
<protein>
    <submittedName>
        <fullName evidence="6">Transcriptional regulator, LysR family</fullName>
    </submittedName>
</protein>
<dbReference type="AlphaFoldDB" id="F4L652"/>
<accession>F4L652</accession>
<dbReference type="CDD" id="cd08411">
    <property type="entry name" value="PBP2_OxyR"/>
    <property type="match status" value="1"/>
</dbReference>
<feature type="domain" description="HTH lysR-type" evidence="5">
    <location>
        <begin position="1"/>
        <end position="58"/>
    </location>
</feature>
<comment type="similarity">
    <text evidence="1">Belongs to the LysR transcriptional regulatory family.</text>
</comment>
<dbReference type="EMBL" id="CP002691">
    <property type="protein sequence ID" value="AEE54070.1"/>
    <property type="molecule type" value="Genomic_DNA"/>
</dbReference>
<evidence type="ECO:0000256" key="2">
    <source>
        <dbReference type="ARBA" id="ARBA00023015"/>
    </source>
</evidence>
<dbReference type="OrthoDB" id="9803735at2"/>
<dbReference type="GO" id="GO:0003700">
    <property type="term" value="F:DNA-binding transcription factor activity"/>
    <property type="evidence" value="ECO:0007669"/>
    <property type="project" value="InterPro"/>
</dbReference>
<reference key="2">
    <citation type="submission" date="2011-04" db="EMBL/GenBank/DDBJ databases">
        <title>Complete sequence of chromosome of Haliscomenobacter hydrossis DSM 1100.</title>
        <authorList>
            <consortium name="US DOE Joint Genome Institute (JGI-PGF)"/>
            <person name="Lucas S."/>
            <person name="Han J."/>
            <person name="Lapidus A."/>
            <person name="Bruce D."/>
            <person name="Goodwin L."/>
            <person name="Pitluck S."/>
            <person name="Peters L."/>
            <person name="Kyrpides N."/>
            <person name="Mavromatis K."/>
            <person name="Ivanova N."/>
            <person name="Ovchinnikova G."/>
            <person name="Pagani I."/>
            <person name="Daligault H."/>
            <person name="Detter J.C."/>
            <person name="Han C."/>
            <person name="Land M."/>
            <person name="Hauser L."/>
            <person name="Markowitz V."/>
            <person name="Cheng J.-F."/>
            <person name="Hugenholtz P."/>
            <person name="Woyke T."/>
            <person name="Wu D."/>
            <person name="Verbarg S."/>
            <person name="Frueling A."/>
            <person name="Brambilla E."/>
            <person name="Klenk H.-P."/>
            <person name="Eisen J.A."/>
        </authorList>
    </citation>
    <scope>NUCLEOTIDE SEQUENCE</scope>
    <source>
        <strain>DSM 1100</strain>
    </source>
</reference>
<dbReference type="GO" id="GO:0003677">
    <property type="term" value="F:DNA binding"/>
    <property type="evidence" value="ECO:0007669"/>
    <property type="project" value="UniProtKB-KW"/>
</dbReference>
<keyword evidence="7" id="KW-1185">Reference proteome</keyword>
<dbReference type="HOGENOM" id="CLU_039613_6_2_10"/>
<evidence type="ECO:0000256" key="3">
    <source>
        <dbReference type="ARBA" id="ARBA00023125"/>
    </source>
</evidence>
<proteinExistence type="inferred from homology"/>
<dbReference type="Pfam" id="PF03466">
    <property type="entry name" value="LysR_substrate"/>
    <property type="match status" value="1"/>
</dbReference>
<dbReference type="SUPFAM" id="SSF53850">
    <property type="entry name" value="Periplasmic binding protein-like II"/>
    <property type="match status" value="1"/>
</dbReference>
<dbReference type="Gene3D" id="3.40.190.10">
    <property type="entry name" value="Periplasmic binding protein-like II"/>
    <property type="match status" value="2"/>
</dbReference>
<dbReference type="PROSITE" id="PS50931">
    <property type="entry name" value="HTH_LYSR"/>
    <property type="match status" value="1"/>
</dbReference>
<dbReference type="Gene3D" id="1.10.10.10">
    <property type="entry name" value="Winged helix-like DNA-binding domain superfamily/Winged helix DNA-binding domain"/>
    <property type="match status" value="1"/>
</dbReference>
<dbReference type="FunFam" id="1.10.10.10:FF:000001">
    <property type="entry name" value="LysR family transcriptional regulator"/>
    <property type="match status" value="1"/>
</dbReference>
<dbReference type="InterPro" id="IPR036390">
    <property type="entry name" value="WH_DNA-bd_sf"/>
</dbReference>
<dbReference type="PRINTS" id="PR00039">
    <property type="entry name" value="HTHLYSR"/>
</dbReference>
<dbReference type="Pfam" id="PF00126">
    <property type="entry name" value="HTH_1"/>
    <property type="match status" value="1"/>
</dbReference>